<gene>
    <name evidence="2" type="ORF">L596_000390</name>
</gene>
<keyword evidence="3" id="KW-1185">Reference proteome</keyword>
<sequence length="91" mass="10124">MFKIIGLLAVVAVVTMSLKICAEEERDQWELIFDGCNPTPLPCVKSSVLREALKNGQYGRGGVRRCCGTQCRIEEIRPCLEDDSHQAKTVV</sequence>
<feature type="signal peptide" evidence="1">
    <location>
        <begin position="1"/>
        <end position="22"/>
    </location>
</feature>
<comment type="caution">
    <text evidence="2">The sequence shown here is derived from an EMBL/GenBank/DDBJ whole genome shotgun (WGS) entry which is preliminary data.</text>
</comment>
<evidence type="ECO:0008006" key="4">
    <source>
        <dbReference type="Google" id="ProtNLM"/>
    </source>
</evidence>
<dbReference type="AlphaFoldDB" id="A0A4U8UHW9"/>
<dbReference type="Proteomes" id="UP000298663">
    <property type="component" value="Unassembled WGS sequence"/>
</dbReference>
<dbReference type="EMBL" id="AZBU02000001">
    <property type="protein sequence ID" value="TMS32570.1"/>
    <property type="molecule type" value="Genomic_DNA"/>
</dbReference>
<reference evidence="2 3" key="2">
    <citation type="journal article" date="2019" name="G3 (Bethesda)">
        <title>Hybrid Assembly of the Genome of the Entomopathogenic Nematode Steinernema carpocapsae Identifies the X-Chromosome.</title>
        <authorList>
            <person name="Serra L."/>
            <person name="Macchietto M."/>
            <person name="Macias-Munoz A."/>
            <person name="McGill C.J."/>
            <person name="Rodriguez I.M."/>
            <person name="Rodriguez B."/>
            <person name="Murad R."/>
            <person name="Mortazavi A."/>
        </authorList>
    </citation>
    <scope>NUCLEOTIDE SEQUENCE [LARGE SCALE GENOMIC DNA]</scope>
    <source>
        <strain evidence="2 3">ALL</strain>
    </source>
</reference>
<reference evidence="2 3" key="1">
    <citation type="journal article" date="2015" name="Genome Biol.">
        <title>Comparative genomics of Steinernema reveals deeply conserved gene regulatory networks.</title>
        <authorList>
            <person name="Dillman A.R."/>
            <person name="Macchietto M."/>
            <person name="Porter C.F."/>
            <person name="Rogers A."/>
            <person name="Williams B."/>
            <person name="Antoshechkin I."/>
            <person name="Lee M.M."/>
            <person name="Goodwin Z."/>
            <person name="Lu X."/>
            <person name="Lewis E.E."/>
            <person name="Goodrich-Blair H."/>
            <person name="Stock S.P."/>
            <person name="Adams B.J."/>
            <person name="Sternberg P.W."/>
            <person name="Mortazavi A."/>
        </authorList>
    </citation>
    <scope>NUCLEOTIDE SEQUENCE [LARGE SCALE GENOMIC DNA]</scope>
    <source>
        <strain evidence="2 3">ALL</strain>
    </source>
</reference>
<evidence type="ECO:0000313" key="2">
    <source>
        <dbReference type="EMBL" id="TMS32570.1"/>
    </source>
</evidence>
<evidence type="ECO:0000256" key="1">
    <source>
        <dbReference type="SAM" id="SignalP"/>
    </source>
</evidence>
<organism evidence="2 3">
    <name type="scientific">Steinernema carpocapsae</name>
    <name type="common">Entomopathogenic nematode</name>
    <dbReference type="NCBI Taxonomy" id="34508"/>
    <lineage>
        <taxon>Eukaryota</taxon>
        <taxon>Metazoa</taxon>
        <taxon>Ecdysozoa</taxon>
        <taxon>Nematoda</taxon>
        <taxon>Chromadorea</taxon>
        <taxon>Rhabditida</taxon>
        <taxon>Tylenchina</taxon>
        <taxon>Panagrolaimomorpha</taxon>
        <taxon>Strongyloidoidea</taxon>
        <taxon>Steinernematidae</taxon>
        <taxon>Steinernema</taxon>
    </lineage>
</organism>
<proteinExistence type="predicted"/>
<accession>A0A4U8UHW9</accession>
<feature type="chain" id="PRO_5020384198" description="Insulin-like domain-containing protein" evidence="1">
    <location>
        <begin position="23"/>
        <end position="91"/>
    </location>
</feature>
<name>A0A4U8UHW9_STECR</name>
<protein>
    <recommendedName>
        <fullName evidence="4">Insulin-like domain-containing protein</fullName>
    </recommendedName>
</protein>
<evidence type="ECO:0000313" key="3">
    <source>
        <dbReference type="Proteomes" id="UP000298663"/>
    </source>
</evidence>
<dbReference type="OrthoDB" id="10359693at2759"/>
<keyword evidence="1" id="KW-0732">Signal</keyword>